<dbReference type="SUPFAM" id="SSF81338">
    <property type="entry name" value="Aquaporin-like"/>
    <property type="match status" value="1"/>
</dbReference>
<dbReference type="InterPro" id="IPR022357">
    <property type="entry name" value="MIP_CS"/>
</dbReference>
<keyword evidence="9" id="KW-1185">Reference proteome</keyword>
<proteinExistence type="inferred from homology"/>
<dbReference type="PRINTS" id="PR00783">
    <property type="entry name" value="MINTRINSICP"/>
</dbReference>
<reference evidence="9" key="1">
    <citation type="journal article" date="2019" name="Int. J. Syst. Evol. Microbiol.">
        <title>The Global Catalogue of Microorganisms (GCM) 10K type strain sequencing project: providing services to taxonomists for standard genome sequencing and annotation.</title>
        <authorList>
            <consortium name="The Broad Institute Genomics Platform"/>
            <consortium name="The Broad Institute Genome Sequencing Center for Infectious Disease"/>
            <person name="Wu L."/>
            <person name="Ma J."/>
        </authorList>
    </citation>
    <scope>NUCLEOTIDE SEQUENCE [LARGE SCALE GENOMIC DNA]</scope>
    <source>
        <strain evidence="9">KLKA75</strain>
    </source>
</reference>
<dbReference type="Gene3D" id="1.20.1080.10">
    <property type="entry name" value="Glycerol uptake facilitator protein"/>
    <property type="match status" value="1"/>
</dbReference>
<evidence type="ECO:0000313" key="8">
    <source>
        <dbReference type="EMBL" id="MFC4910241.1"/>
    </source>
</evidence>
<comment type="subcellular location">
    <subcellularLocation>
        <location evidence="1">Membrane</location>
        <topology evidence="1">Multi-pass membrane protein</topology>
    </subcellularLocation>
</comment>
<dbReference type="InterPro" id="IPR023271">
    <property type="entry name" value="Aquaporin-like"/>
</dbReference>
<evidence type="ECO:0000313" key="9">
    <source>
        <dbReference type="Proteomes" id="UP001595872"/>
    </source>
</evidence>
<feature type="transmembrane region" description="Helical" evidence="7">
    <location>
        <begin position="108"/>
        <end position="130"/>
    </location>
</feature>
<dbReference type="RefSeq" id="WP_378258388.1">
    <property type="nucleotide sequence ID" value="NZ_JBHSIT010000006.1"/>
</dbReference>
<feature type="transmembrane region" description="Helical" evidence="7">
    <location>
        <begin position="74"/>
        <end position="96"/>
    </location>
</feature>
<feature type="transmembrane region" description="Helical" evidence="7">
    <location>
        <begin position="33"/>
        <end position="53"/>
    </location>
</feature>
<evidence type="ECO:0000256" key="2">
    <source>
        <dbReference type="ARBA" id="ARBA00022448"/>
    </source>
</evidence>
<comment type="caution">
    <text evidence="8">The sequence shown here is derived from an EMBL/GenBank/DDBJ whole genome shotgun (WGS) entry which is preliminary data.</text>
</comment>
<evidence type="ECO:0000256" key="5">
    <source>
        <dbReference type="ARBA" id="ARBA00023136"/>
    </source>
</evidence>
<feature type="transmembrane region" description="Helical" evidence="7">
    <location>
        <begin position="7"/>
        <end position="27"/>
    </location>
</feature>
<keyword evidence="2 6" id="KW-0813">Transport</keyword>
<evidence type="ECO:0000256" key="6">
    <source>
        <dbReference type="RuleBase" id="RU000477"/>
    </source>
</evidence>
<dbReference type="PANTHER" id="PTHR45724:SF13">
    <property type="entry name" value="AQUAPORIN NIP1-1-RELATED"/>
    <property type="match status" value="1"/>
</dbReference>
<dbReference type="InterPro" id="IPR034294">
    <property type="entry name" value="Aquaporin_transptr"/>
</dbReference>
<dbReference type="InterPro" id="IPR000425">
    <property type="entry name" value="MIP"/>
</dbReference>
<feature type="transmembrane region" description="Helical" evidence="7">
    <location>
        <begin position="186"/>
        <end position="207"/>
    </location>
</feature>
<sequence>MRSYTSYATEFIGTFFLVLTIGCTVFGKAAMAPLAIGAVLMVMVFAGGHISGAHYNPAVTLAVLLRGRIGPVDAAAYAVVQIVGGILGALTAKYLVNPGHVTALSPSGRAIGVALLAEGLFTFALAYVVLNVATSRDQAGNGFFGLAIGFTVAAGAFAVGGLSGGAFNPAVALAAASGGLFAWSKIWIWLLADLAGAAVAAAVFLLLNPEDRADEQPAAAREAASPAEPAAT</sequence>
<dbReference type="PANTHER" id="PTHR45724">
    <property type="entry name" value="AQUAPORIN NIP2-1"/>
    <property type="match status" value="1"/>
</dbReference>
<keyword evidence="3 6" id="KW-0812">Transmembrane</keyword>
<dbReference type="PROSITE" id="PS51257">
    <property type="entry name" value="PROKAR_LIPOPROTEIN"/>
    <property type="match status" value="1"/>
</dbReference>
<evidence type="ECO:0000256" key="4">
    <source>
        <dbReference type="ARBA" id="ARBA00022989"/>
    </source>
</evidence>
<organism evidence="8 9">
    <name type="scientific">Actinomadura gamaensis</name>
    <dbReference type="NCBI Taxonomy" id="1763541"/>
    <lineage>
        <taxon>Bacteria</taxon>
        <taxon>Bacillati</taxon>
        <taxon>Actinomycetota</taxon>
        <taxon>Actinomycetes</taxon>
        <taxon>Streptosporangiales</taxon>
        <taxon>Thermomonosporaceae</taxon>
        <taxon>Actinomadura</taxon>
    </lineage>
</organism>
<dbReference type="EMBL" id="JBHSIT010000006">
    <property type="protein sequence ID" value="MFC4910241.1"/>
    <property type="molecule type" value="Genomic_DNA"/>
</dbReference>
<comment type="similarity">
    <text evidence="6">Belongs to the MIP/aquaporin (TC 1.A.8) family.</text>
</comment>
<dbReference type="PROSITE" id="PS00221">
    <property type="entry name" value="MIP"/>
    <property type="match status" value="1"/>
</dbReference>
<protein>
    <submittedName>
        <fullName evidence="8">MIP/aquaporin family protein</fullName>
    </submittedName>
</protein>
<evidence type="ECO:0000256" key="1">
    <source>
        <dbReference type="ARBA" id="ARBA00004141"/>
    </source>
</evidence>
<dbReference type="Proteomes" id="UP001595872">
    <property type="component" value="Unassembled WGS sequence"/>
</dbReference>
<keyword evidence="5 7" id="KW-0472">Membrane</keyword>
<feature type="transmembrane region" description="Helical" evidence="7">
    <location>
        <begin position="142"/>
        <end position="166"/>
    </location>
</feature>
<name>A0ABV9U355_9ACTN</name>
<gene>
    <name evidence="8" type="ORF">ACFPCY_23205</name>
</gene>
<dbReference type="Pfam" id="PF00230">
    <property type="entry name" value="MIP"/>
    <property type="match status" value="1"/>
</dbReference>
<keyword evidence="4 7" id="KW-1133">Transmembrane helix</keyword>
<evidence type="ECO:0000256" key="3">
    <source>
        <dbReference type="ARBA" id="ARBA00022692"/>
    </source>
</evidence>
<evidence type="ECO:0000256" key="7">
    <source>
        <dbReference type="SAM" id="Phobius"/>
    </source>
</evidence>
<accession>A0ABV9U355</accession>